<organism evidence="1">
    <name type="scientific">Anguilla anguilla</name>
    <name type="common">European freshwater eel</name>
    <name type="synonym">Muraena anguilla</name>
    <dbReference type="NCBI Taxonomy" id="7936"/>
    <lineage>
        <taxon>Eukaryota</taxon>
        <taxon>Metazoa</taxon>
        <taxon>Chordata</taxon>
        <taxon>Craniata</taxon>
        <taxon>Vertebrata</taxon>
        <taxon>Euteleostomi</taxon>
        <taxon>Actinopterygii</taxon>
        <taxon>Neopterygii</taxon>
        <taxon>Teleostei</taxon>
        <taxon>Anguilliformes</taxon>
        <taxon>Anguillidae</taxon>
        <taxon>Anguilla</taxon>
    </lineage>
</organism>
<dbReference type="EMBL" id="GBXM01046648">
    <property type="protein sequence ID" value="JAH61929.1"/>
    <property type="molecule type" value="Transcribed_RNA"/>
</dbReference>
<sequence>MVTPQRGKVRGKICRKAHQLVF</sequence>
<evidence type="ECO:0000313" key="1">
    <source>
        <dbReference type="EMBL" id="JAH61929.1"/>
    </source>
</evidence>
<reference evidence="1" key="1">
    <citation type="submission" date="2014-11" db="EMBL/GenBank/DDBJ databases">
        <authorList>
            <person name="Amaro Gonzalez C."/>
        </authorList>
    </citation>
    <scope>NUCLEOTIDE SEQUENCE</scope>
</reference>
<dbReference type="AlphaFoldDB" id="A0A0E9U7P8"/>
<accession>A0A0E9U7P8</accession>
<name>A0A0E9U7P8_ANGAN</name>
<protein>
    <submittedName>
        <fullName evidence="1">Uncharacterized protein</fullName>
    </submittedName>
</protein>
<proteinExistence type="predicted"/>
<reference evidence="1" key="2">
    <citation type="journal article" date="2015" name="Fish Shellfish Immunol.">
        <title>Early steps in the European eel (Anguilla anguilla)-Vibrio vulnificus interaction in the gills: Role of the RtxA13 toxin.</title>
        <authorList>
            <person name="Callol A."/>
            <person name="Pajuelo D."/>
            <person name="Ebbesson L."/>
            <person name="Teles M."/>
            <person name="MacKenzie S."/>
            <person name="Amaro C."/>
        </authorList>
    </citation>
    <scope>NUCLEOTIDE SEQUENCE</scope>
</reference>